<dbReference type="OMA" id="CAGMSGM"/>
<dbReference type="STRING" id="578459.A0A194S3K8"/>
<dbReference type="EMBL" id="KQ474078">
    <property type="protein sequence ID" value="KPV75318.1"/>
    <property type="molecule type" value="Genomic_DNA"/>
</dbReference>
<dbReference type="AlphaFoldDB" id="A0A194S3K8"/>
<name>A0A194S3K8_RHOGW</name>
<sequence length="271" mass="28367">MAHLPILVVNPNTTRSMTDGVERALNGIIESSKFPRPTFFTAPTGVASINDDKDCHHTADEVLPHLLATSGPSTTSSSLSLVDAHSAILIACYSVHPLVPLLAAQYASQPGPTRPVTGIFEASLVASLALLHSPDDRFGIVTTGAVWDGLLTRGVRDFLALRGGEGARTGRFAGVETTGLTAVELHDLPADEVARKMKEAVKRLIGRARGDDGSGRLRAVCLGCAGMAGLDATVREACVEELGEVDGAKVHIVDGVKAGYALLEGMVRAEL</sequence>
<dbReference type="Proteomes" id="UP000053890">
    <property type="component" value="Unassembled WGS sequence"/>
</dbReference>
<dbReference type="Gene3D" id="3.40.50.12500">
    <property type="match status" value="1"/>
</dbReference>
<dbReference type="OrthoDB" id="412018at2759"/>
<dbReference type="GO" id="GO:0047661">
    <property type="term" value="F:amino-acid racemase activity"/>
    <property type="evidence" value="ECO:0007669"/>
    <property type="project" value="InterPro"/>
</dbReference>
<accession>A0A194S3K8</accession>
<evidence type="ECO:0000313" key="2">
    <source>
        <dbReference type="EMBL" id="KPV75318.1"/>
    </source>
</evidence>
<organism evidence="2 3">
    <name type="scientific">Rhodotorula graminis (strain WP1)</name>
    <dbReference type="NCBI Taxonomy" id="578459"/>
    <lineage>
        <taxon>Eukaryota</taxon>
        <taxon>Fungi</taxon>
        <taxon>Dikarya</taxon>
        <taxon>Basidiomycota</taxon>
        <taxon>Pucciniomycotina</taxon>
        <taxon>Microbotryomycetes</taxon>
        <taxon>Sporidiobolales</taxon>
        <taxon>Sporidiobolaceae</taxon>
        <taxon>Rhodotorula</taxon>
    </lineage>
</organism>
<keyword evidence="3" id="KW-1185">Reference proteome</keyword>
<reference evidence="2 3" key="1">
    <citation type="journal article" date="2015" name="Front. Microbiol.">
        <title>Genome sequence of the plant growth promoting endophytic yeast Rhodotorula graminis WP1.</title>
        <authorList>
            <person name="Firrincieli A."/>
            <person name="Otillar R."/>
            <person name="Salamov A."/>
            <person name="Schmutz J."/>
            <person name="Khan Z."/>
            <person name="Redman R.S."/>
            <person name="Fleck N.D."/>
            <person name="Lindquist E."/>
            <person name="Grigoriev I.V."/>
            <person name="Doty S.L."/>
        </authorList>
    </citation>
    <scope>NUCLEOTIDE SEQUENCE [LARGE SCALE GENOMIC DNA]</scope>
    <source>
        <strain evidence="2 3">WP1</strain>
    </source>
</reference>
<evidence type="ECO:0000313" key="3">
    <source>
        <dbReference type="Proteomes" id="UP000053890"/>
    </source>
</evidence>
<evidence type="ECO:0000256" key="1">
    <source>
        <dbReference type="ARBA" id="ARBA00038414"/>
    </source>
</evidence>
<proteinExistence type="inferred from homology"/>
<dbReference type="RefSeq" id="XP_018271367.1">
    <property type="nucleotide sequence ID" value="XM_018412756.1"/>
</dbReference>
<dbReference type="PANTHER" id="PTHR28047">
    <property type="entry name" value="PROTEIN DCG1"/>
    <property type="match status" value="1"/>
</dbReference>
<protein>
    <recommendedName>
        <fullName evidence="4">DCG1-like protein</fullName>
    </recommendedName>
</protein>
<dbReference type="InterPro" id="IPR015942">
    <property type="entry name" value="Asp/Glu/hydantoin_racemase"/>
</dbReference>
<comment type="similarity">
    <text evidence="1">Belongs to the HyuE racemase family.</text>
</comment>
<dbReference type="PANTHER" id="PTHR28047:SF5">
    <property type="entry name" value="PROTEIN DCG1"/>
    <property type="match status" value="1"/>
</dbReference>
<dbReference type="GeneID" id="28973205"/>
<dbReference type="Pfam" id="PF01177">
    <property type="entry name" value="Asp_Glu_race"/>
    <property type="match status" value="1"/>
</dbReference>
<evidence type="ECO:0008006" key="4">
    <source>
        <dbReference type="Google" id="ProtNLM"/>
    </source>
</evidence>
<dbReference type="InterPro" id="IPR053714">
    <property type="entry name" value="Iso_Racemase_Enz_sf"/>
</dbReference>
<dbReference type="InterPro" id="IPR052186">
    <property type="entry name" value="Hydantoin_racemase-like"/>
</dbReference>
<gene>
    <name evidence="2" type="ORF">RHOBADRAFT_26634</name>
</gene>